<dbReference type="EMBL" id="CP008884">
    <property type="protein sequence ID" value="AIF47397.1"/>
    <property type="molecule type" value="Genomic_DNA"/>
</dbReference>
<dbReference type="HOGENOM" id="CLU_055491_8_0_6"/>
<evidence type="ECO:0000256" key="2">
    <source>
        <dbReference type="ARBA" id="ARBA00022723"/>
    </source>
</evidence>
<reference evidence="6 7" key="1">
    <citation type="submission" date="2014-07" db="EMBL/GenBank/DDBJ databases">
        <title>Complete Genome Sequence of Dyella japonica Strain A8 Isolated from Malaysian Tropical Soil.</title>
        <authorList>
            <person name="Hui R.K.H."/>
            <person name="Chen J.-W."/>
            <person name="Chan K.-G."/>
            <person name="Leung F.C.C."/>
        </authorList>
    </citation>
    <scope>NUCLEOTIDE SEQUENCE [LARGE SCALE GENOMIC DNA]</scope>
    <source>
        <strain evidence="6 7">A8</strain>
    </source>
</reference>
<dbReference type="AlphaFoldDB" id="A0A075K0W3"/>
<dbReference type="InterPro" id="IPR011057">
    <property type="entry name" value="Mss4-like_sf"/>
</dbReference>
<feature type="domain" description="CENP-V/GFA" evidence="5">
    <location>
        <begin position="7"/>
        <end position="140"/>
    </location>
</feature>
<dbReference type="PANTHER" id="PTHR33337">
    <property type="entry name" value="GFA DOMAIN-CONTAINING PROTEIN"/>
    <property type="match status" value="1"/>
</dbReference>
<keyword evidence="4" id="KW-0456">Lyase</keyword>
<sequence>MPEITKETLRCDCGAIVMKVSGEPVARAVCHCNACRDLYGSSLLMATAWMPEQVEHHGDSAALLDYAHPVRDMHRYSCRRCGELVHGRNRLGMIVIPNARFARHHDGWLPERLMPTMHLFYASRVFDVVDDLPKYLEGWDGPLYT</sequence>
<dbReference type="OrthoDB" id="7765631at2"/>
<evidence type="ECO:0000259" key="5">
    <source>
        <dbReference type="PROSITE" id="PS51891"/>
    </source>
</evidence>
<evidence type="ECO:0000313" key="6">
    <source>
        <dbReference type="EMBL" id="AIF47397.1"/>
    </source>
</evidence>
<dbReference type="Pfam" id="PF04828">
    <property type="entry name" value="GFA"/>
    <property type="match status" value="1"/>
</dbReference>
<dbReference type="SUPFAM" id="SSF51316">
    <property type="entry name" value="Mss4-like"/>
    <property type="match status" value="1"/>
</dbReference>
<accession>A0A075K0W3</accession>
<keyword evidence="2" id="KW-0479">Metal-binding</keyword>
<dbReference type="STRING" id="1217721.HY57_08990"/>
<evidence type="ECO:0000256" key="3">
    <source>
        <dbReference type="ARBA" id="ARBA00022833"/>
    </source>
</evidence>
<dbReference type="GO" id="GO:0016846">
    <property type="term" value="F:carbon-sulfur lyase activity"/>
    <property type="evidence" value="ECO:0007669"/>
    <property type="project" value="InterPro"/>
</dbReference>
<dbReference type="PROSITE" id="PS51891">
    <property type="entry name" value="CENP_V_GFA"/>
    <property type="match status" value="1"/>
</dbReference>
<dbReference type="KEGG" id="dja:HY57_08990"/>
<evidence type="ECO:0000256" key="1">
    <source>
        <dbReference type="ARBA" id="ARBA00005495"/>
    </source>
</evidence>
<keyword evidence="3" id="KW-0862">Zinc</keyword>
<gene>
    <name evidence="6" type="ORF">HY57_08990</name>
</gene>
<proteinExistence type="inferred from homology"/>
<keyword evidence="7" id="KW-1185">Reference proteome</keyword>
<dbReference type="PANTHER" id="PTHR33337:SF40">
    <property type="entry name" value="CENP-V_GFA DOMAIN-CONTAINING PROTEIN-RELATED"/>
    <property type="match status" value="1"/>
</dbReference>
<dbReference type="GO" id="GO:0046872">
    <property type="term" value="F:metal ion binding"/>
    <property type="evidence" value="ECO:0007669"/>
    <property type="project" value="UniProtKB-KW"/>
</dbReference>
<dbReference type="InterPro" id="IPR006913">
    <property type="entry name" value="CENP-V/GFA"/>
</dbReference>
<dbReference type="Gene3D" id="3.90.1590.10">
    <property type="entry name" value="glutathione-dependent formaldehyde- activating enzyme (gfa)"/>
    <property type="match status" value="1"/>
</dbReference>
<protein>
    <submittedName>
        <fullName evidence="6">Aldehyde-activating protein</fullName>
    </submittedName>
</protein>
<name>A0A075K0W3_9GAMM</name>
<evidence type="ECO:0000313" key="7">
    <source>
        <dbReference type="Proteomes" id="UP000027987"/>
    </source>
</evidence>
<organism evidence="6 7">
    <name type="scientific">Dyella japonica A8</name>
    <dbReference type="NCBI Taxonomy" id="1217721"/>
    <lineage>
        <taxon>Bacteria</taxon>
        <taxon>Pseudomonadati</taxon>
        <taxon>Pseudomonadota</taxon>
        <taxon>Gammaproteobacteria</taxon>
        <taxon>Lysobacterales</taxon>
        <taxon>Rhodanobacteraceae</taxon>
        <taxon>Dyella</taxon>
    </lineage>
</organism>
<evidence type="ECO:0000256" key="4">
    <source>
        <dbReference type="ARBA" id="ARBA00023239"/>
    </source>
</evidence>
<comment type="similarity">
    <text evidence="1">Belongs to the Gfa family.</text>
</comment>
<dbReference type="PATRIC" id="fig|1217721.7.peg.1863"/>
<dbReference type="Proteomes" id="UP000027987">
    <property type="component" value="Chromosome"/>
</dbReference>